<feature type="compositionally biased region" description="Basic and acidic residues" evidence="1">
    <location>
        <begin position="521"/>
        <end position="545"/>
    </location>
</feature>
<feature type="compositionally biased region" description="Polar residues" evidence="1">
    <location>
        <begin position="321"/>
        <end position="331"/>
    </location>
</feature>
<feature type="region of interest" description="Disordered" evidence="1">
    <location>
        <begin position="468"/>
        <end position="545"/>
    </location>
</feature>
<organism evidence="3">
    <name type="scientific">Notodromas monacha</name>
    <dbReference type="NCBI Taxonomy" id="399045"/>
    <lineage>
        <taxon>Eukaryota</taxon>
        <taxon>Metazoa</taxon>
        <taxon>Ecdysozoa</taxon>
        <taxon>Arthropoda</taxon>
        <taxon>Crustacea</taxon>
        <taxon>Oligostraca</taxon>
        <taxon>Ostracoda</taxon>
        <taxon>Podocopa</taxon>
        <taxon>Podocopida</taxon>
        <taxon>Cypridocopina</taxon>
        <taxon>Cypridoidea</taxon>
        <taxon>Cyprididae</taxon>
        <taxon>Notodromas</taxon>
    </lineage>
</organism>
<feature type="domain" description="Tudor" evidence="2">
    <location>
        <begin position="54"/>
        <end position="141"/>
    </location>
</feature>
<dbReference type="Pfam" id="PF00567">
    <property type="entry name" value="TUDOR"/>
    <property type="match status" value="1"/>
</dbReference>
<dbReference type="AlphaFoldDB" id="A0A7R9BSI3"/>
<dbReference type="InterPro" id="IPR002999">
    <property type="entry name" value="Tudor"/>
</dbReference>
<dbReference type="InterPro" id="IPR035437">
    <property type="entry name" value="SNase_OB-fold_sf"/>
</dbReference>
<evidence type="ECO:0000313" key="4">
    <source>
        <dbReference type="Proteomes" id="UP000678499"/>
    </source>
</evidence>
<feature type="region of interest" description="Disordered" evidence="1">
    <location>
        <begin position="434"/>
        <end position="453"/>
    </location>
</feature>
<accession>A0A7R9BSI3</accession>
<reference evidence="3" key="1">
    <citation type="submission" date="2020-11" db="EMBL/GenBank/DDBJ databases">
        <authorList>
            <person name="Tran Van P."/>
        </authorList>
    </citation>
    <scope>NUCLEOTIDE SEQUENCE</scope>
</reference>
<evidence type="ECO:0000259" key="2">
    <source>
        <dbReference type="Pfam" id="PF00567"/>
    </source>
</evidence>
<feature type="region of interest" description="Disordered" evidence="1">
    <location>
        <begin position="313"/>
        <end position="349"/>
    </location>
</feature>
<dbReference type="EMBL" id="OA884420">
    <property type="protein sequence ID" value="CAD7280763.1"/>
    <property type="molecule type" value="Genomic_DNA"/>
</dbReference>
<evidence type="ECO:0000256" key="1">
    <source>
        <dbReference type="SAM" id="MobiDB-lite"/>
    </source>
</evidence>
<feature type="compositionally biased region" description="Polar residues" evidence="1">
    <location>
        <begin position="625"/>
        <end position="634"/>
    </location>
</feature>
<proteinExistence type="predicted"/>
<feature type="compositionally biased region" description="Acidic residues" evidence="1">
    <location>
        <begin position="437"/>
        <end position="451"/>
    </location>
</feature>
<feature type="region of interest" description="Disordered" evidence="1">
    <location>
        <begin position="625"/>
        <end position="659"/>
    </location>
</feature>
<dbReference type="Gene3D" id="2.40.50.90">
    <property type="match status" value="1"/>
</dbReference>
<dbReference type="Gene3D" id="2.30.30.140">
    <property type="match status" value="1"/>
</dbReference>
<name>A0A7R9BSI3_9CRUS</name>
<dbReference type="GO" id="GO:0005737">
    <property type="term" value="C:cytoplasm"/>
    <property type="evidence" value="ECO:0007669"/>
    <property type="project" value="UniProtKB-ARBA"/>
</dbReference>
<keyword evidence="4" id="KW-1185">Reference proteome</keyword>
<evidence type="ECO:0000313" key="3">
    <source>
        <dbReference type="EMBL" id="CAD7280763.1"/>
    </source>
</evidence>
<dbReference type="EMBL" id="CAJPEX010002383">
    <property type="protein sequence ID" value="CAG0920915.1"/>
    <property type="molecule type" value="Genomic_DNA"/>
</dbReference>
<gene>
    <name evidence="3" type="ORF">NMOB1V02_LOCUS8420</name>
</gene>
<protein>
    <recommendedName>
        <fullName evidence="2">Tudor domain-containing protein</fullName>
    </recommendedName>
</protein>
<dbReference type="SUPFAM" id="SSF63748">
    <property type="entry name" value="Tudor/PWWP/MBT"/>
    <property type="match status" value="1"/>
</dbReference>
<dbReference type="Proteomes" id="UP000678499">
    <property type="component" value="Unassembled WGS sequence"/>
</dbReference>
<sequence>MDEFDYLETGELQEQATFNFSAMMSEVLITKPTRTPATQNITNPYKTITISSISMHDCLVTSISSQDDFWVQLAENALELEELMLQISSSTKLVQMPLPKIGDPCLFMVTPGLVLRGLIVETDSSLSVSVVAVDFGCIQEVLPRGQEIKCSIKRYSRNMTQQCIDRITEQTATINNSTYPMIFLEGDSRMRAIFDSFATMILGKPIRTSDSPQVGLRPYKIAVQTSGRLKLIYHYARLHQHTALDPHIDPLLSEVFKGGKRVMGVFNLAYDSLFPPPRFQKDFEKYLQHVMKPWENANVKSALWMDIPPTNPPFGEPGLNQEIQRPKTSALSKDATREESAESKSSPDCCCTHDGRSAEVLRKSPRCMVWNEEVDVGRTGTTNTSFPVFEWFRLCDDKWPDVRNLLGTRNDSMRIAAAGYVPALKPEQVQLQKLTKEEEEEEEEKQVDVEGEQVSNIAVKADTQLYKPSSILDAGKHRDKAGNESPRLLPESENSPGHPVSGPQVDPNAASGCAALNWPSSRHEDDPVENKETFGTENNSDHEMNENCRDTQSRLMHSSSTDRQIEIHNELTLICSDFSNSFPHNLHLNTSSSKCLGEDYAMETCRGLTFERGSTTAFSAALSLGSDSTGSNASSDDEYKTSFHGPSFPSCDSRKSSNARSQFLESINVTRSSS</sequence>